<protein>
    <recommendedName>
        <fullName evidence="8">TspO protein</fullName>
    </recommendedName>
</protein>
<dbReference type="Pfam" id="PF03073">
    <property type="entry name" value="TspO_MBR"/>
    <property type="match status" value="1"/>
</dbReference>
<dbReference type="PIRSF" id="PIRSF005859">
    <property type="entry name" value="PBR"/>
    <property type="match status" value="1"/>
</dbReference>
<dbReference type="Gene3D" id="1.20.1260.100">
    <property type="entry name" value="TspO/MBR protein"/>
    <property type="match status" value="1"/>
</dbReference>
<evidence type="ECO:0000256" key="1">
    <source>
        <dbReference type="ARBA" id="ARBA00004141"/>
    </source>
</evidence>
<dbReference type="FunFam" id="1.20.1260.100:FF:000001">
    <property type="entry name" value="translocator protein 2"/>
    <property type="match status" value="1"/>
</dbReference>
<feature type="transmembrane region" description="Helical" evidence="6">
    <location>
        <begin position="112"/>
        <end position="133"/>
    </location>
</feature>
<evidence type="ECO:0000256" key="6">
    <source>
        <dbReference type="SAM" id="Phobius"/>
    </source>
</evidence>
<dbReference type="PANTHER" id="PTHR10057:SF0">
    <property type="entry name" value="TRANSLOCATOR PROTEIN"/>
    <property type="match status" value="1"/>
</dbReference>
<evidence type="ECO:0000256" key="3">
    <source>
        <dbReference type="ARBA" id="ARBA00022692"/>
    </source>
</evidence>
<evidence type="ECO:0000256" key="4">
    <source>
        <dbReference type="ARBA" id="ARBA00022989"/>
    </source>
</evidence>
<proteinExistence type="inferred from homology"/>
<evidence type="ECO:0000256" key="5">
    <source>
        <dbReference type="ARBA" id="ARBA00023136"/>
    </source>
</evidence>
<dbReference type="EMBL" id="OY288114">
    <property type="protein sequence ID" value="CAJ0888048.1"/>
    <property type="molecule type" value="Genomic_DNA"/>
</dbReference>
<comment type="similarity">
    <text evidence="2">Belongs to the TspO/BZRP family.</text>
</comment>
<feature type="transmembrane region" description="Helical" evidence="6">
    <location>
        <begin position="55"/>
        <end position="75"/>
    </location>
</feature>
<reference evidence="7" key="1">
    <citation type="submission" date="2023-07" db="EMBL/GenBank/DDBJ databases">
        <authorList>
            <person name="Pelsma A.J. K."/>
        </authorList>
    </citation>
    <scope>NUCLEOTIDE SEQUENCE</scope>
</reference>
<evidence type="ECO:0000313" key="7">
    <source>
        <dbReference type="EMBL" id="CAJ0888048.1"/>
    </source>
</evidence>
<keyword evidence="3 6" id="KW-0812">Transmembrane</keyword>
<keyword evidence="4 6" id="KW-1133">Transmembrane helix</keyword>
<dbReference type="GO" id="GO:0016020">
    <property type="term" value="C:membrane"/>
    <property type="evidence" value="ECO:0007669"/>
    <property type="project" value="UniProtKB-SubCell"/>
</dbReference>
<evidence type="ECO:0008006" key="8">
    <source>
        <dbReference type="Google" id="ProtNLM"/>
    </source>
</evidence>
<feature type="transmembrane region" description="Helical" evidence="6">
    <location>
        <begin position="87"/>
        <end position="106"/>
    </location>
</feature>
<dbReference type="AlphaFoldDB" id="A0AA48M2S8"/>
<dbReference type="CDD" id="cd15904">
    <property type="entry name" value="TSPO_MBR"/>
    <property type="match status" value="1"/>
</dbReference>
<comment type="subcellular location">
    <subcellularLocation>
        <location evidence="1">Membrane</location>
        <topology evidence="1">Multi-pass membrane protein</topology>
    </subcellularLocation>
</comment>
<dbReference type="InterPro" id="IPR038330">
    <property type="entry name" value="TspO/MBR-related_sf"/>
</dbReference>
<dbReference type="GO" id="GO:0033013">
    <property type="term" value="P:tetrapyrrole metabolic process"/>
    <property type="evidence" value="ECO:0007669"/>
    <property type="project" value="UniProtKB-ARBA"/>
</dbReference>
<organism evidence="7">
    <name type="scientific">freshwater sediment metagenome</name>
    <dbReference type="NCBI Taxonomy" id="556182"/>
    <lineage>
        <taxon>unclassified sequences</taxon>
        <taxon>metagenomes</taxon>
        <taxon>ecological metagenomes</taxon>
    </lineage>
</organism>
<accession>A0AA48M2S8</accession>
<evidence type="ECO:0000256" key="2">
    <source>
        <dbReference type="ARBA" id="ARBA00007524"/>
    </source>
</evidence>
<gene>
    <name evidence="7" type="ORF">AMST5_03845</name>
</gene>
<dbReference type="PANTHER" id="PTHR10057">
    <property type="entry name" value="PERIPHERAL-TYPE BENZODIAZEPINE RECEPTOR"/>
    <property type="match status" value="1"/>
</dbReference>
<name>A0AA48M2S8_9ZZZZ</name>
<sequence>MTSGARSAPGRLLAGALSAGPIFLAAMLGNAATLPNIAPWYDLLAKPPLTPPNWVFGPAWTTLFILMGVAFYRILRLDPQTPGRSRAIWLFAAQLVLNAGWSVAFFGARSPLLGLVVILPFEALVVATLLAFWRLDRIAGYCLVPYPLWVAFATYLNAGVFWLNR</sequence>
<dbReference type="InterPro" id="IPR004307">
    <property type="entry name" value="TspO_MBR"/>
</dbReference>
<keyword evidence="5 6" id="KW-0472">Membrane</keyword>
<feature type="transmembrane region" description="Helical" evidence="6">
    <location>
        <begin position="140"/>
        <end position="163"/>
    </location>
</feature>